<sequence length="68" mass="7575">MGVTAQSNRSRLSVVLPRECGLSHSVISPAPWKSEQQQPFAQQHFPQFPVYVWGCCPTALFLNKETTG</sequence>
<keyword evidence="2" id="KW-1185">Reference proteome</keyword>
<evidence type="ECO:0000313" key="1">
    <source>
        <dbReference type="EMBL" id="KAA8589686.1"/>
    </source>
</evidence>
<organism evidence="1 2">
    <name type="scientific">Etheostoma spectabile</name>
    <name type="common">orangethroat darter</name>
    <dbReference type="NCBI Taxonomy" id="54343"/>
    <lineage>
        <taxon>Eukaryota</taxon>
        <taxon>Metazoa</taxon>
        <taxon>Chordata</taxon>
        <taxon>Craniata</taxon>
        <taxon>Vertebrata</taxon>
        <taxon>Euteleostomi</taxon>
        <taxon>Actinopterygii</taxon>
        <taxon>Neopterygii</taxon>
        <taxon>Teleostei</taxon>
        <taxon>Neoteleostei</taxon>
        <taxon>Acanthomorphata</taxon>
        <taxon>Eupercaria</taxon>
        <taxon>Perciformes</taxon>
        <taxon>Percoidei</taxon>
        <taxon>Percidae</taxon>
        <taxon>Etheostomatinae</taxon>
        <taxon>Etheostoma</taxon>
    </lineage>
</organism>
<reference evidence="1 2" key="1">
    <citation type="submission" date="2019-08" db="EMBL/GenBank/DDBJ databases">
        <title>A chromosome-level genome assembly, high-density linkage maps, and genome scans reveal the genomic architecture of hybrid incompatibilities underlying speciation via character displacement in darters (Percidae: Etheostominae).</title>
        <authorList>
            <person name="Moran R.L."/>
            <person name="Catchen J.M."/>
            <person name="Fuller R.C."/>
        </authorList>
    </citation>
    <scope>NUCLEOTIDE SEQUENCE [LARGE SCALE GENOMIC DNA]</scope>
    <source>
        <strain evidence="1">EspeVRDwgs_2016</strain>
        <tissue evidence="1">Muscle</tissue>
    </source>
</reference>
<gene>
    <name evidence="1" type="ORF">FQN60_013051</name>
</gene>
<dbReference type="EMBL" id="VOFY01000009">
    <property type="protein sequence ID" value="KAA8589686.1"/>
    <property type="molecule type" value="Genomic_DNA"/>
</dbReference>
<dbReference type="Proteomes" id="UP000327493">
    <property type="component" value="Chromosome 9"/>
</dbReference>
<protein>
    <submittedName>
        <fullName evidence="1">Uncharacterized protein</fullName>
    </submittedName>
</protein>
<name>A0A5J5DAN5_9PERO</name>
<dbReference type="AlphaFoldDB" id="A0A5J5DAN5"/>
<comment type="caution">
    <text evidence="1">The sequence shown here is derived from an EMBL/GenBank/DDBJ whole genome shotgun (WGS) entry which is preliminary data.</text>
</comment>
<accession>A0A5J5DAN5</accession>
<evidence type="ECO:0000313" key="2">
    <source>
        <dbReference type="Proteomes" id="UP000327493"/>
    </source>
</evidence>
<proteinExistence type="predicted"/>